<keyword evidence="2" id="KW-1185">Reference proteome</keyword>
<proteinExistence type="predicted"/>
<feature type="non-terminal residue" evidence="1">
    <location>
        <position position="24"/>
    </location>
</feature>
<organism evidence="1 2">
    <name type="scientific">Trifolium medium</name>
    <dbReference type="NCBI Taxonomy" id="97028"/>
    <lineage>
        <taxon>Eukaryota</taxon>
        <taxon>Viridiplantae</taxon>
        <taxon>Streptophyta</taxon>
        <taxon>Embryophyta</taxon>
        <taxon>Tracheophyta</taxon>
        <taxon>Spermatophyta</taxon>
        <taxon>Magnoliopsida</taxon>
        <taxon>eudicotyledons</taxon>
        <taxon>Gunneridae</taxon>
        <taxon>Pentapetalae</taxon>
        <taxon>rosids</taxon>
        <taxon>fabids</taxon>
        <taxon>Fabales</taxon>
        <taxon>Fabaceae</taxon>
        <taxon>Papilionoideae</taxon>
        <taxon>50 kb inversion clade</taxon>
        <taxon>NPAAA clade</taxon>
        <taxon>Hologalegina</taxon>
        <taxon>IRL clade</taxon>
        <taxon>Trifolieae</taxon>
        <taxon>Trifolium</taxon>
    </lineage>
</organism>
<accession>A0A392TVW0</accession>
<name>A0A392TVW0_9FABA</name>
<reference evidence="1 2" key="1">
    <citation type="journal article" date="2018" name="Front. Plant Sci.">
        <title>Red Clover (Trifolium pratense) and Zigzag Clover (T. medium) - A Picture of Genomic Similarities and Differences.</title>
        <authorList>
            <person name="Dluhosova J."/>
            <person name="Istvanek J."/>
            <person name="Nedelnik J."/>
            <person name="Repkova J."/>
        </authorList>
    </citation>
    <scope>NUCLEOTIDE SEQUENCE [LARGE SCALE GENOMIC DNA]</scope>
    <source>
        <strain evidence="2">cv. 10/8</strain>
        <tissue evidence="1">Leaf</tissue>
    </source>
</reference>
<dbReference type="Proteomes" id="UP000265520">
    <property type="component" value="Unassembled WGS sequence"/>
</dbReference>
<dbReference type="AlphaFoldDB" id="A0A392TVW0"/>
<evidence type="ECO:0000313" key="2">
    <source>
        <dbReference type="Proteomes" id="UP000265520"/>
    </source>
</evidence>
<comment type="caution">
    <text evidence="1">The sequence shown here is derived from an EMBL/GenBank/DDBJ whole genome shotgun (WGS) entry which is preliminary data.</text>
</comment>
<dbReference type="EMBL" id="LXQA010672071">
    <property type="protein sequence ID" value="MCI65232.1"/>
    <property type="molecule type" value="Genomic_DNA"/>
</dbReference>
<protein>
    <submittedName>
        <fullName evidence="1">Uncharacterized protein</fullName>
    </submittedName>
</protein>
<sequence>MWPLWNGGADEDVKWKPLLENGED</sequence>
<evidence type="ECO:0000313" key="1">
    <source>
        <dbReference type="EMBL" id="MCI65232.1"/>
    </source>
</evidence>